<protein>
    <submittedName>
        <fullName evidence="1">Uncharacterized protein</fullName>
    </submittedName>
</protein>
<name>A0A2G5UEG4_9PELO</name>
<reference evidence="2" key="1">
    <citation type="submission" date="2017-10" db="EMBL/GenBank/DDBJ databases">
        <title>Rapid genome shrinkage in a self-fertile nematode reveals novel sperm competition proteins.</title>
        <authorList>
            <person name="Yin D."/>
            <person name="Schwarz E.M."/>
            <person name="Thomas C.G."/>
            <person name="Felde R.L."/>
            <person name="Korf I.F."/>
            <person name="Cutter A.D."/>
            <person name="Schartner C.M."/>
            <person name="Ralston E.J."/>
            <person name="Meyer B.J."/>
            <person name="Haag E.S."/>
        </authorList>
    </citation>
    <scope>NUCLEOTIDE SEQUENCE [LARGE SCALE GENOMIC DNA]</scope>
    <source>
        <strain evidence="2">JU1422</strain>
    </source>
</reference>
<dbReference type="AlphaFoldDB" id="A0A2G5UEG4"/>
<evidence type="ECO:0000313" key="2">
    <source>
        <dbReference type="Proteomes" id="UP000230233"/>
    </source>
</evidence>
<dbReference type="EMBL" id="PDUG01000003">
    <property type="protein sequence ID" value="PIC37957.1"/>
    <property type="molecule type" value="Genomic_DNA"/>
</dbReference>
<proteinExistence type="predicted"/>
<dbReference type="Proteomes" id="UP000230233">
    <property type="component" value="Chromosome III"/>
</dbReference>
<gene>
    <name evidence="1" type="primary">Cnig_chr_III.g10120</name>
    <name evidence="1" type="ORF">B9Z55_010120</name>
</gene>
<accession>A0A2G5UEG4</accession>
<keyword evidence="2" id="KW-1185">Reference proteome</keyword>
<organism evidence="1 2">
    <name type="scientific">Caenorhabditis nigoni</name>
    <dbReference type="NCBI Taxonomy" id="1611254"/>
    <lineage>
        <taxon>Eukaryota</taxon>
        <taxon>Metazoa</taxon>
        <taxon>Ecdysozoa</taxon>
        <taxon>Nematoda</taxon>
        <taxon>Chromadorea</taxon>
        <taxon>Rhabditida</taxon>
        <taxon>Rhabditina</taxon>
        <taxon>Rhabditomorpha</taxon>
        <taxon>Rhabditoidea</taxon>
        <taxon>Rhabditidae</taxon>
        <taxon>Peloderinae</taxon>
        <taxon>Caenorhabditis</taxon>
    </lineage>
</organism>
<comment type="caution">
    <text evidence="1">The sequence shown here is derived from an EMBL/GenBank/DDBJ whole genome shotgun (WGS) entry which is preliminary data.</text>
</comment>
<sequence length="161" mass="18564">MSTSRKCRFGHYENWKVASSKLMIVKQGQYPDFKNNENVKLVSKVQVLGYTRICGCTNFQNLDDDFQRSFQDWQDSNLVERNNKIYSEEISKFARSRAAWYPGSTNFHCFDDGSRGNLQDWQDSNQNGKNSEIDGKEMFGSLDALTTGWSIGWLAQDTKSK</sequence>
<evidence type="ECO:0000313" key="1">
    <source>
        <dbReference type="EMBL" id="PIC37957.1"/>
    </source>
</evidence>